<dbReference type="Gene3D" id="3.40.50.2300">
    <property type="match status" value="2"/>
</dbReference>
<organism evidence="2 3">
    <name type="scientific">Pseudoalteromonas phenolica</name>
    <dbReference type="NCBI Taxonomy" id="161398"/>
    <lineage>
        <taxon>Bacteria</taxon>
        <taxon>Pseudomonadati</taxon>
        <taxon>Pseudomonadota</taxon>
        <taxon>Gammaproteobacteria</taxon>
        <taxon>Alteromonadales</taxon>
        <taxon>Pseudoalteromonadaceae</taxon>
        <taxon>Pseudoalteromonas</taxon>
    </lineage>
</organism>
<evidence type="ECO:0000313" key="2">
    <source>
        <dbReference type="EMBL" id="ALO43750.1"/>
    </source>
</evidence>
<protein>
    <submittedName>
        <fullName evidence="2">Low molecular weight phosphotyrosine protein phosphatase</fullName>
    </submittedName>
</protein>
<gene>
    <name evidence="2" type="ORF">PP2015_3273</name>
</gene>
<dbReference type="OrthoDB" id="9151800at2"/>
<dbReference type="EMBL" id="CP013187">
    <property type="protein sequence ID" value="ALO43750.1"/>
    <property type="molecule type" value="Genomic_DNA"/>
</dbReference>
<dbReference type="PATRIC" id="fig|161398.10.peg.3336"/>
<dbReference type="SMART" id="SM00226">
    <property type="entry name" value="LMWPc"/>
    <property type="match status" value="1"/>
</dbReference>
<dbReference type="AlphaFoldDB" id="A0A0S2K634"/>
<dbReference type="SUPFAM" id="SSF52788">
    <property type="entry name" value="Phosphotyrosine protein phosphatases I"/>
    <property type="match status" value="1"/>
</dbReference>
<dbReference type="InterPro" id="IPR036196">
    <property type="entry name" value="Ptyr_pPase_sf"/>
</dbReference>
<accession>A0A0S2K634</accession>
<sequence length="111" mass="12992">MENINILFICSRNQWRSPTGEQIWRRQTGVNARSAGTSPKAKRTVNMKDIQWADIIFVMENKHKQRLMAEFTRLLTHKTVHILDIPDEYQYMDSELVDILTHSVSAYLKTA</sequence>
<dbReference type="PIRSF" id="PIRSF029416">
    <property type="entry name" value="UCP029416_PTP"/>
    <property type="match status" value="1"/>
</dbReference>
<feature type="domain" description="Phosphotyrosine protein phosphatase I" evidence="1">
    <location>
        <begin position="4"/>
        <end position="110"/>
    </location>
</feature>
<dbReference type="RefSeq" id="WP_058031393.1">
    <property type="nucleotide sequence ID" value="NZ_CP013187.1"/>
</dbReference>
<dbReference type="InterPro" id="IPR023485">
    <property type="entry name" value="Ptyr_pPase"/>
</dbReference>
<dbReference type="Proteomes" id="UP000061457">
    <property type="component" value="Chromosome I"/>
</dbReference>
<dbReference type="STRING" id="161398.PP2015_3273"/>
<evidence type="ECO:0000259" key="1">
    <source>
        <dbReference type="SMART" id="SM00226"/>
    </source>
</evidence>
<reference evidence="2 3" key="1">
    <citation type="submission" date="2015-11" db="EMBL/GenBank/DDBJ databases">
        <authorList>
            <person name="Zhang Y."/>
            <person name="Guo Z."/>
        </authorList>
    </citation>
    <scope>NUCLEOTIDE SEQUENCE [LARGE SCALE GENOMIC DNA]</scope>
    <source>
        <strain evidence="2 3">KCTC 12086</strain>
    </source>
</reference>
<dbReference type="InterPro" id="IPR016919">
    <property type="entry name" value="UCP029416_PTP"/>
</dbReference>
<proteinExistence type="predicted"/>
<name>A0A0S2K634_9GAMM</name>
<keyword evidence="3" id="KW-1185">Reference proteome</keyword>
<dbReference type="KEGG" id="pphe:PP2015_3273"/>
<evidence type="ECO:0000313" key="3">
    <source>
        <dbReference type="Proteomes" id="UP000061457"/>
    </source>
</evidence>